<organism evidence="1 2">
    <name type="scientific">Cryptolaemus montrouzieri</name>
    <dbReference type="NCBI Taxonomy" id="559131"/>
    <lineage>
        <taxon>Eukaryota</taxon>
        <taxon>Metazoa</taxon>
        <taxon>Ecdysozoa</taxon>
        <taxon>Arthropoda</taxon>
        <taxon>Hexapoda</taxon>
        <taxon>Insecta</taxon>
        <taxon>Pterygota</taxon>
        <taxon>Neoptera</taxon>
        <taxon>Endopterygota</taxon>
        <taxon>Coleoptera</taxon>
        <taxon>Polyphaga</taxon>
        <taxon>Cucujiformia</taxon>
        <taxon>Coccinelloidea</taxon>
        <taxon>Coccinellidae</taxon>
        <taxon>Scymninae</taxon>
        <taxon>Scymnini</taxon>
        <taxon>Cryptolaemus</taxon>
    </lineage>
</organism>
<protein>
    <submittedName>
        <fullName evidence="1">Uncharacterized protein</fullName>
    </submittedName>
</protein>
<dbReference type="Gene3D" id="3.50.50.60">
    <property type="entry name" value="FAD/NAD(P)-binding domain"/>
    <property type="match status" value="1"/>
</dbReference>
<keyword evidence="2" id="KW-1185">Reference proteome</keyword>
<evidence type="ECO:0000313" key="1">
    <source>
        <dbReference type="EMBL" id="KAL3282039.1"/>
    </source>
</evidence>
<feature type="non-terminal residue" evidence="1">
    <location>
        <position position="1"/>
    </location>
</feature>
<accession>A0ABD2NU24</accession>
<dbReference type="Pfam" id="PF13450">
    <property type="entry name" value="NAD_binding_8"/>
    <property type="match status" value="1"/>
</dbReference>
<dbReference type="AlphaFoldDB" id="A0ABD2NU24"/>
<dbReference type="PANTHER" id="PTHR10742">
    <property type="entry name" value="FLAVIN MONOAMINE OXIDASE"/>
    <property type="match status" value="1"/>
</dbReference>
<gene>
    <name evidence="1" type="ORF">HHI36_005241</name>
</gene>
<dbReference type="EMBL" id="JABFTP020000144">
    <property type="protein sequence ID" value="KAL3282039.1"/>
    <property type="molecule type" value="Genomic_DNA"/>
</dbReference>
<sequence>NFDDVHSKILSVHNHKMIKSSISNSSRLVSTLLKRRKFLNCRFHCRQEERCPPPKKPYVAVCTISDSMVDPSKPEPSVVIIGAGIAGLSAAQRLAHCGISNFTVLEATDRVARLRFYHYSYNHSIFPKIIDGGN</sequence>
<reference evidence="1 2" key="1">
    <citation type="journal article" date="2021" name="BMC Biol.">
        <title>Horizontally acquired antibacterial genes associated with adaptive radiation of ladybird beetles.</title>
        <authorList>
            <person name="Li H.S."/>
            <person name="Tang X.F."/>
            <person name="Huang Y.H."/>
            <person name="Xu Z.Y."/>
            <person name="Chen M.L."/>
            <person name="Du X.Y."/>
            <person name="Qiu B.Y."/>
            <person name="Chen P.T."/>
            <person name="Zhang W."/>
            <person name="Slipinski A."/>
            <person name="Escalona H.E."/>
            <person name="Waterhouse R.M."/>
            <person name="Zwick A."/>
            <person name="Pang H."/>
        </authorList>
    </citation>
    <scope>NUCLEOTIDE SEQUENCE [LARGE SCALE GENOMIC DNA]</scope>
    <source>
        <strain evidence="1">SYSU2018</strain>
    </source>
</reference>
<dbReference type="PANTHER" id="PTHR10742:SF416">
    <property type="entry name" value="SPERMINE OXIDASE"/>
    <property type="match status" value="1"/>
</dbReference>
<proteinExistence type="predicted"/>
<dbReference type="SUPFAM" id="SSF51905">
    <property type="entry name" value="FAD/NAD(P)-binding domain"/>
    <property type="match status" value="1"/>
</dbReference>
<dbReference type="Proteomes" id="UP001516400">
    <property type="component" value="Unassembled WGS sequence"/>
</dbReference>
<evidence type="ECO:0000313" key="2">
    <source>
        <dbReference type="Proteomes" id="UP001516400"/>
    </source>
</evidence>
<dbReference type="InterPro" id="IPR050281">
    <property type="entry name" value="Flavin_monoamine_oxidase"/>
</dbReference>
<name>A0ABD2NU24_9CUCU</name>
<comment type="caution">
    <text evidence="1">The sequence shown here is derived from an EMBL/GenBank/DDBJ whole genome shotgun (WGS) entry which is preliminary data.</text>
</comment>
<dbReference type="InterPro" id="IPR036188">
    <property type="entry name" value="FAD/NAD-bd_sf"/>
</dbReference>